<dbReference type="SUPFAM" id="SSF48403">
    <property type="entry name" value="Ankyrin repeat"/>
    <property type="match status" value="1"/>
</dbReference>
<dbReference type="PROSITE" id="PS50088">
    <property type="entry name" value="ANK_REPEAT"/>
    <property type="match status" value="2"/>
</dbReference>
<evidence type="ECO:0000313" key="3">
    <source>
        <dbReference type="Proteomes" id="UP000018144"/>
    </source>
</evidence>
<keyword evidence="1" id="KW-0040">ANK repeat</keyword>
<dbReference type="AlphaFoldDB" id="U4LIT8"/>
<gene>
    <name evidence="2" type="ORF">PCON_12099</name>
</gene>
<dbReference type="OMA" id="HFAVARH"/>
<accession>U4LIT8</accession>
<dbReference type="STRING" id="1076935.U4LIT8"/>
<reference evidence="2 3" key="1">
    <citation type="journal article" date="2013" name="PLoS Genet.">
        <title>The genome and development-dependent transcriptomes of Pyronema confluens: a window into fungal evolution.</title>
        <authorList>
            <person name="Traeger S."/>
            <person name="Altegoer F."/>
            <person name="Freitag M."/>
            <person name="Gabaldon T."/>
            <person name="Kempken F."/>
            <person name="Kumar A."/>
            <person name="Marcet-Houben M."/>
            <person name="Poggeler S."/>
            <person name="Stajich J.E."/>
            <person name="Nowrousian M."/>
        </authorList>
    </citation>
    <scope>NUCLEOTIDE SEQUENCE [LARGE SCALE GENOMIC DNA]</scope>
    <source>
        <strain evidence="3">CBS 100304</strain>
        <tissue evidence="2">Vegetative mycelium</tissue>
    </source>
</reference>
<dbReference type="Gene3D" id="1.25.40.20">
    <property type="entry name" value="Ankyrin repeat-containing domain"/>
    <property type="match status" value="2"/>
</dbReference>
<evidence type="ECO:0000313" key="2">
    <source>
        <dbReference type="EMBL" id="CCX32004.1"/>
    </source>
</evidence>
<dbReference type="OrthoDB" id="2980193at2759"/>
<dbReference type="Proteomes" id="UP000018144">
    <property type="component" value="Unassembled WGS sequence"/>
</dbReference>
<dbReference type="eggNOG" id="ENOG502S47Z">
    <property type="taxonomic scope" value="Eukaryota"/>
</dbReference>
<sequence>MDFESIRTSIAPSVIERRLSRARASADEVASALWPDAGTTPLLLLDHGSFPPDKREPPAVIAARNSETAILKAVLANGFNDLKRHDKSLNDSTYEALYGANVYACDPESERFLTTPLLAAIEAGQVENVRALLEVKADPNGLDKLVLLDYTIQQKQQRLPNAENVRLRSSPGVQQQFWREWNDRKYGMQQPLQAPPVSAVVKAVQVGSIEILDLLLESGADISFWTSEKTWHSDDFDGCLSPTLETVSSLCVTTPLHAAIEAGNTKMAKHLLGKGFSPNVIPLINRGSTVSPLMAALGNEELLDILLEDPRIDLNLHTPGNICHILHFAAAHHDVSLLKKLHSRVPLEKAGTTFQGQSLLHVACLPLDTSNTNVYSEKIYKSIHDLRSPNIIFIDTPLKFRQYEGSLPSPHPELSDPVGAENFERQIEVVEFIFDNHRDGLVDESGVDLSLVLPDCHRNTPLHYLAGWRFVNEKLIEILRQRESLEKIWIGKKNQWEYTPQELYEDGKSAKEDGPKEFWAEI</sequence>
<dbReference type="Pfam" id="PF00023">
    <property type="entry name" value="Ank"/>
    <property type="match status" value="2"/>
</dbReference>
<feature type="repeat" description="ANK" evidence="1">
    <location>
        <begin position="254"/>
        <end position="283"/>
    </location>
</feature>
<dbReference type="InterPro" id="IPR036770">
    <property type="entry name" value="Ankyrin_rpt-contain_sf"/>
</dbReference>
<name>U4LIT8_PYROM</name>
<dbReference type="SMART" id="SM00248">
    <property type="entry name" value="ANK"/>
    <property type="match status" value="7"/>
</dbReference>
<dbReference type="InterPro" id="IPR052391">
    <property type="entry name" value="E3_Ligase-Neurotoxin"/>
</dbReference>
<feature type="repeat" description="ANK" evidence="1">
    <location>
        <begin position="115"/>
        <end position="144"/>
    </location>
</feature>
<organism evidence="2 3">
    <name type="scientific">Pyronema omphalodes (strain CBS 100304)</name>
    <name type="common">Pyronema confluens</name>
    <dbReference type="NCBI Taxonomy" id="1076935"/>
    <lineage>
        <taxon>Eukaryota</taxon>
        <taxon>Fungi</taxon>
        <taxon>Dikarya</taxon>
        <taxon>Ascomycota</taxon>
        <taxon>Pezizomycotina</taxon>
        <taxon>Pezizomycetes</taxon>
        <taxon>Pezizales</taxon>
        <taxon>Pyronemataceae</taxon>
        <taxon>Pyronema</taxon>
    </lineage>
</organism>
<dbReference type="EMBL" id="HF935718">
    <property type="protein sequence ID" value="CCX32004.1"/>
    <property type="molecule type" value="Genomic_DNA"/>
</dbReference>
<keyword evidence="3" id="KW-1185">Reference proteome</keyword>
<proteinExistence type="predicted"/>
<protein>
    <submittedName>
        <fullName evidence="2">Similar to Ankyrin repeat and SOCS box protein 3 acc. no. Q08DV6</fullName>
    </submittedName>
</protein>
<dbReference type="PANTHER" id="PTHR24133">
    <property type="entry name" value="ANKYRIN DOMAIN-CONTAINING"/>
    <property type="match status" value="1"/>
</dbReference>
<dbReference type="PANTHER" id="PTHR24133:SF40">
    <property type="entry name" value="ANKYRIN REPEAT DOMAIN 44"/>
    <property type="match status" value="1"/>
</dbReference>
<evidence type="ECO:0000256" key="1">
    <source>
        <dbReference type="PROSITE-ProRule" id="PRU00023"/>
    </source>
</evidence>
<dbReference type="InterPro" id="IPR002110">
    <property type="entry name" value="Ankyrin_rpt"/>
</dbReference>